<keyword evidence="1" id="KW-0472">Membrane</keyword>
<feature type="transmembrane region" description="Helical" evidence="1">
    <location>
        <begin position="81"/>
        <end position="106"/>
    </location>
</feature>
<dbReference type="InterPro" id="IPR007492">
    <property type="entry name" value="LytTR_DNA-bd_dom"/>
</dbReference>
<evidence type="ECO:0000259" key="2">
    <source>
        <dbReference type="SMART" id="SM00850"/>
    </source>
</evidence>
<keyword evidence="3" id="KW-0238">DNA-binding</keyword>
<dbReference type="SMART" id="SM00850">
    <property type="entry name" value="LytTR"/>
    <property type="match status" value="1"/>
</dbReference>
<dbReference type="GO" id="GO:0003677">
    <property type="term" value="F:DNA binding"/>
    <property type="evidence" value="ECO:0007669"/>
    <property type="project" value="UniProtKB-KW"/>
</dbReference>
<evidence type="ECO:0000256" key="1">
    <source>
        <dbReference type="SAM" id="Phobius"/>
    </source>
</evidence>
<keyword evidence="4" id="KW-1185">Reference proteome</keyword>
<feature type="transmembrane region" description="Helical" evidence="1">
    <location>
        <begin position="42"/>
        <end position="61"/>
    </location>
</feature>
<keyword evidence="1" id="KW-0812">Transmembrane</keyword>
<accession>A0ABV0BY65</accession>
<organism evidence="3 4">
    <name type="scientific">Sphingobacterium kitahiroshimense</name>
    <dbReference type="NCBI Taxonomy" id="470446"/>
    <lineage>
        <taxon>Bacteria</taxon>
        <taxon>Pseudomonadati</taxon>
        <taxon>Bacteroidota</taxon>
        <taxon>Sphingobacteriia</taxon>
        <taxon>Sphingobacteriales</taxon>
        <taxon>Sphingobacteriaceae</taxon>
        <taxon>Sphingobacterium</taxon>
    </lineage>
</organism>
<proteinExistence type="predicted"/>
<evidence type="ECO:0000313" key="4">
    <source>
        <dbReference type="Proteomes" id="UP001409291"/>
    </source>
</evidence>
<evidence type="ECO:0000313" key="3">
    <source>
        <dbReference type="EMBL" id="MEN5379213.1"/>
    </source>
</evidence>
<dbReference type="EMBL" id="JBDJNQ010000009">
    <property type="protein sequence ID" value="MEN5379213.1"/>
    <property type="molecule type" value="Genomic_DNA"/>
</dbReference>
<comment type="caution">
    <text evidence="3">The sequence shown here is derived from an EMBL/GenBank/DDBJ whole genome shotgun (WGS) entry which is preliminary data.</text>
</comment>
<protein>
    <submittedName>
        <fullName evidence="3">LytTR family transcriptional regulator DNA-binding domain-containing protein</fullName>
    </submittedName>
</protein>
<gene>
    <name evidence="3" type="ORF">ABE541_18255</name>
</gene>
<feature type="domain" description="HTH LytTR-type" evidence="2">
    <location>
        <begin position="192"/>
        <end position="293"/>
    </location>
</feature>
<dbReference type="Pfam" id="PF04397">
    <property type="entry name" value="LytTR"/>
    <property type="match status" value="1"/>
</dbReference>
<feature type="transmembrane region" description="Helical" evidence="1">
    <location>
        <begin position="126"/>
        <end position="147"/>
    </location>
</feature>
<dbReference type="Gene3D" id="2.40.50.1020">
    <property type="entry name" value="LytTr DNA-binding domain"/>
    <property type="match status" value="1"/>
</dbReference>
<sequence>MKRTVKKTMWLVFILLSVAGGLVMYLINEHESLFEILDDQYLIKNLSISIASVALFLLVSYQSSRLVSKFVPYYQSKVAHYSCYFVLQFLISGGLSLFTAIFSAAVIVYADSGRWLGNTSYFSVDIYFVLLSTVFVQIVLFLIYFFVSSVQGRHRSEKLTVLLESEYIKLLQEVAVRKLEMDSPAPEKQYLQELDGIDLTDINYIYSEQKIRYIQSEVRGKTMFEGLTLSELSKVLPSDQFFLASRHLIINRRSVKSYKILSNYNIELELDPPFHLKTTLSETVTRFFKTWYMRGTDDLAD</sequence>
<name>A0ABV0BY65_9SPHI</name>
<keyword evidence="1" id="KW-1133">Transmembrane helix</keyword>
<reference evidence="3 4" key="1">
    <citation type="submission" date="2024-04" db="EMBL/GenBank/DDBJ databases">
        <title>WGS of bacteria from Torrens River.</title>
        <authorList>
            <person name="Wyrsch E.R."/>
            <person name="Drigo B."/>
        </authorList>
    </citation>
    <scope>NUCLEOTIDE SEQUENCE [LARGE SCALE GENOMIC DNA]</scope>
    <source>
        <strain evidence="3 4">TWI391</strain>
    </source>
</reference>
<dbReference type="RefSeq" id="WP_346581986.1">
    <property type="nucleotide sequence ID" value="NZ_JBDJNQ010000009.1"/>
</dbReference>
<feature type="transmembrane region" description="Helical" evidence="1">
    <location>
        <begin position="9"/>
        <end position="27"/>
    </location>
</feature>
<dbReference type="Proteomes" id="UP001409291">
    <property type="component" value="Unassembled WGS sequence"/>
</dbReference>